<evidence type="ECO:0000313" key="5">
    <source>
        <dbReference type="Proteomes" id="UP001214628"/>
    </source>
</evidence>
<keyword evidence="5" id="KW-1185">Reference proteome</keyword>
<dbReference type="AlphaFoldDB" id="A0AAF0F7J5"/>
<feature type="compositionally biased region" description="Basic and acidic residues" evidence="2">
    <location>
        <begin position="119"/>
        <end position="131"/>
    </location>
</feature>
<keyword evidence="3" id="KW-0812">Transmembrane</keyword>
<dbReference type="EMBL" id="CP118375">
    <property type="protein sequence ID" value="WFD42077.1"/>
    <property type="molecule type" value="Genomic_DNA"/>
</dbReference>
<evidence type="ECO:0000256" key="1">
    <source>
        <dbReference type="SAM" id="Coils"/>
    </source>
</evidence>
<feature type="coiled-coil region" evidence="1">
    <location>
        <begin position="229"/>
        <end position="298"/>
    </location>
</feature>
<dbReference type="Proteomes" id="UP001214628">
    <property type="component" value="Chromosome 1"/>
</dbReference>
<evidence type="ECO:0000256" key="2">
    <source>
        <dbReference type="SAM" id="MobiDB-lite"/>
    </source>
</evidence>
<proteinExistence type="predicted"/>
<gene>
    <name evidence="4" type="ORF">MPSI1_000715</name>
</gene>
<accession>A0AAF0F7J5</accession>
<evidence type="ECO:0000256" key="3">
    <source>
        <dbReference type="SAM" id="Phobius"/>
    </source>
</evidence>
<keyword evidence="3" id="KW-1133">Transmembrane helix</keyword>
<reference evidence="4" key="1">
    <citation type="submission" date="2023-02" db="EMBL/GenBank/DDBJ databases">
        <title>Mating type loci evolution in Malassezia.</title>
        <authorList>
            <person name="Coelho M.A."/>
        </authorList>
    </citation>
    <scope>NUCLEOTIDE SEQUENCE</scope>
    <source>
        <strain evidence="4">CBS 14136</strain>
    </source>
</reference>
<feature type="coiled-coil region" evidence="1">
    <location>
        <begin position="138"/>
        <end position="193"/>
    </location>
</feature>
<feature type="region of interest" description="Disordered" evidence="2">
    <location>
        <begin position="100"/>
        <end position="131"/>
    </location>
</feature>
<name>A0AAF0F7J5_9BASI</name>
<keyword evidence="3" id="KW-0472">Membrane</keyword>
<keyword evidence="1" id="KW-0175">Coiled coil</keyword>
<sequence length="462" mass="52658">MGLDESVVRRLFKGRALKAAKLPEVLQTYQDVSGAMIMSHELVDQVETFARENAEIEIDCDAFLSMLRALHENDSDHSREDWDSMLDNSFHAGSLTPDTTFEMDIHSSPKTKGIPRSAFSERDIASIRGNDDRQDERRSVLIRKLAQVNDALERLQAEHDALIVSKDDQEKTQISLERQCKQLRRELHDASTQEQSQVAEINLLRTQLTESEAKTQLSKRQAALSKTELEAKRQVILALENRAEEQEEEVVQWRKRCEHQINETNDLIETCATQRSAINKLEQTIETIEQTHAATERLRSQYAAFHAMCSALNCESDERLEAMRPLQPQSSTRDSLRYRPRSYSDSCISRQSEKRTEAYQAKLLDWTQPPPPSTSNEIPPTATNKIGTPISMQNTHTFDQVSASSHAPDASAWYWLLPIGLVLLGIWAGIWVHWLALQFSTASLRWVQANTPNDPVLFAEMY</sequence>
<protein>
    <submittedName>
        <fullName evidence="4">Uncharacterized protein</fullName>
    </submittedName>
</protein>
<evidence type="ECO:0000313" key="4">
    <source>
        <dbReference type="EMBL" id="WFD42077.1"/>
    </source>
</evidence>
<organism evidence="4 5">
    <name type="scientific">Malassezia psittaci</name>
    <dbReference type="NCBI Taxonomy" id="1821823"/>
    <lineage>
        <taxon>Eukaryota</taxon>
        <taxon>Fungi</taxon>
        <taxon>Dikarya</taxon>
        <taxon>Basidiomycota</taxon>
        <taxon>Ustilaginomycotina</taxon>
        <taxon>Malasseziomycetes</taxon>
        <taxon>Malasseziales</taxon>
        <taxon>Malasseziaceae</taxon>
        <taxon>Malassezia</taxon>
    </lineage>
</organism>
<feature type="transmembrane region" description="Helical" evidence="3">
    <location>
        <begin position="412"/>
        <end position="436"/>
    </location>
</feature>